<evidence type="ECO:0000256" key="1">
    <source>
        <dbReference type="SAM" id="MobiDB-lite"/>
    </source>
</evidence>
<feature type="non-terminal residue" evidence="2">
    <location>
        <position position="1"/>
    </location>
</feature>
<reference evidence="2 3" key="1">
    <citation type="submission" date="2018-01" db="EMBL/GenBank/DDBJ databases">
        <title>Harnessing the power of phylogenomics to disentangle the directionality and signatures of interkingdom host jumping in the parasitic fungal genus Tolypocladium.</title>
        <authorList>
            <person name="Quandt C.A."/>
            <person name="Patterson W."/>
            <person name="Spatafora J.W."/>
        </authorList>
    </citation>
    <scope>NUCLEOTIDE SEQUENCE [LARGE SCALE GENOMIC DNA]</scope>
    <source>
        <strain evidence="2 3">NRBC 100945</strain>
    </source>
</reference>
<feature type="region of interest" description="Disordered" evidence="1">
    <location>
        <begin position="68"/>
        <end position="89"/>
    </location>
</feature>
<feature type="region of interest" description="Disordered" evidence="1">
    <location>
        <begin position="1"/>
        <end position="56"/>
    </location>
</feature>
<sequence length="179" mass="19512">LSPTPRRPRPEILPTPALAASPTSSSPVTATHTANRSHGQESQGSFDPRPPDLHGHDRLLLHVQAPSNVANDGHAEIRPDCSQKGSLPRDEKTIKIEAPGCRAHEYECRTSLQAFKPQWSLRWVAGSVCVQCINMMGISGVGELALRSCAAGRNPHPPCTLEIYFSRSREIKLSPKSHC</sequence>
<comment type="caution">
    <text evidence="2">The sequence shown here is derived from an EMBL/GenBank/DDBJ whole genome shotgun (WGS) entry which is preliminary data.</text>
</comment>
<accession>A0A2S4KMR1</accession>
<organism evidence="2 3">
    <name type="scientific">Tolypocladium paradoxum</name>
    <dbReference type="NCBI Taxonomy" id="94208"/>
    <lineage>
        <taxon>Eukaryota</taxon>
        <taxon>Fungi</taxon>
        <taxon>Dikarya</taxon>
        <taxon>Ascomycota</taxon>
        <taxon>Pezizomycotina</taxon>
        <taxon>Sordariomycetes</taxon>
        <taxon>Hypocreomycetidae</taxon>
        <taxon>Hypocreales</taxon>
        <taxon>Ophiocordycipitaceae</taxon>
        <taxon>Tolypocladium</taxon>
    </lineage>
</organism>
<gene>
    <name evidence="2" type="ORF">TPAR_08305</name>
</gene>
<keyword evidence="3" id="KW-1185">Reference proteome</keyword>
<dbReference type="Proteomes" id="UP000237481">
    <property type="component" value="Unassembled WGS sequence"/>
</dbReference>
<proteinExistence type="predicted"/>
<feature type="compositionally biased region" description="Low complexity" evidence="1">
    <location>
        <begin position="14"/>
        <end position="31"/>
    </location>
</feature>
<dbReference type="AlphaFoldDB" id="A0A2S4KMR1"/>
<dbReference type="EMBL" id="PKSG01001033">
    <property type="protein sequence ID" value="POR31474.1"/>
    <property type="molecule type" value="Genomic_DNA"/>
</dbReference>
<feature type="compositionally biased region" description="Polar residues" evidence="1">
    <location>
        <begin position="32"/>
        <end position="45"/>
    </location>
</feature>
<evidence type="ECO:0000313" key="2">
    <source>
        <dbReference type="EMBL" id="POR31474.1"/>
    </source>
</evidence>
<dbReference type="OrthoDB" id="10581748at2759"/>
<protein>
    <submittedName>
        <fullName evidence="2">Uncharacterized protein</fullName>
    </submittedName>
</protein>
<feature type="compositionally biased region" description="Basic and acidic residues" evidence="1">
    <location>
        <begin position="73"/>
        <end position="89"/>
    </location>
</feature>
<evidence type="ECO:0000313" key="3">
    <source>
        <dbReference type="Proteomes" id="UP000237481"/>
    </source>
</evidence>
<name>A0A2S4KMR1_9HYPO</name>